<protein>
    <submittedName>
        <fullName evidence="2">Uncharacterized protein</fullName>
    </submittedName>
</protein>
<proteinExistence type="predicted"/>
<reference evidence="2 3" key="1">
    <citation type="journal article" date="2015" name="Nature">
        <title>rRNA introns, odd ribosomes, and small enigmatic genomes across a large radiation of phyla.</title>
        <authorList>
            <person name="Brown C.T."/>
            <person name="Hug L.A."/>
            <person name="Thomas B.C."/>
            <person name="Sharon I."/>
            <person name="Castelle C.J."/>
            <person name="Singh A."/>
            <person name="Wilkins M.J."/>
            <person name="Williams K.H."/>
            <person name="Banfield J.F."/>
        </authorList>
    </citation>
    <scope>NUCLEOTIDE SEQUENCE [LARGE SCALE GENOMIC DNA]</scope>
</reference>
<dbReference type="Pfam" id="PF20619">
    <property type="entry name" value="DUF6804"/>
    <property type="match status" value="1"/>
</dbReference>
<evidence type="ECO:0000313" key="3">
    <source>
        <dbReference type="Proteomes" id="UP000034877"/>
    </source>
</evidence>
<feature type="transmembrane region" description="Helical" evidence="1">
    <location>
        <begin position="80"/>
        <end position="98"/>
    </location>
</feature>
<feature type="transmembrane region" description="Helical" evidence="1">
    <location>
        <begin position="56"/>
        <end position="74"/>
    </location>
</feature>
<name>A0A0G1UB37_9BACT</name>
<keyword evidence="1" id="KW-0812">Transmembrane</keyword>
<dbReference type="EMBL" id="LCPE01000043">
    <property type="protein sequence ID" value="KKU91386.1"/>
    <property type="molecule type" value="Genomic_DNA"/>
</dbReference>
<keyword evidence="1" id="KW-1133">Transmembrane helix</keyword>
<evidence type="ECO:0000256" key="1">
    <source>
        <dbReference type="SAM" id="Phobius"/>
    </source>
</evidence>
<accession>A0A0G1UB37</accession>
<feature type="transmembrane region" description="Helical" evidence="1">
    <location>
        <begin position="32"/>
        <end position="49"/>
    </location>
</feature>
<evidence type="ECO:0000313" key="2">
    <source>
        <dbReference type="EMBL" id="KKU91386.1"/>
    </source>
</evidence>
<comment type="caution">
    <text evidence="2">The sequence shown here is derived from an EMBL/GenBank/DDBJ whole genome shotgun (WGS) entry which is preliminary data.</text>
</comment>
<organism evidence="2 3">
    <name type="scientific">Candidatus Amesbacteria bacterium GW2011_GWC1_48_10</name>
    <dbReference type="NCBI Taxonomy" id="1618365"/>
    <lineage>
        <taxon>Bacteria</taxon>
        <taxon>Candidatus Amesiibacteriota</taxon>
    </lineage>
</organism>
<dbReference type="Proteomes" id="UP000034877">
    <property type="component" value="Unassembled WGS sequence"/>
</dbReference>
<feature type="transmembrane region" description="Helical" evidence="1">
    <location>
        <begin position="7"/>
        <end position="26"/>
    </location>
</feature>
<dbReference type="AlphaFoldDB" id="A0A0G1UB37"/>
<keyword evidence="1" id="KW-0472">Membrane</keyword>
<dbReference type="InterPro" id="IPR046548">
    <property type="entry name" value="DUF6804"/>
</dbReference>
<gene>
    <name evidence="2" type="ORF">UY22_C0043G0007</name>
</gene>
<sequence>MKANHTYTIIRIATIGFLLFALGSHPYGYYQFLRWLVTGITVFIAYKAYEQKKNGWAWAYGVTAVLYNPIWPFYLDKDTWGFIDVAAAMMMLVSIFSLKVNRSLTP</sequence>